<proteinExistence type="predicted"/>
<dbReference type="Proteomes" id="UP000494252">
    <property type="component" value="Unassembled WGS sequence"/>
</dbReference>
<keyword evidence="2" id="KW-1185">Reference proteome</keyword>
<organism evidence="1 2">
    <name type="scientific">Paraburkholderia fynbosensis</name>
    <dbReference type="NCBI Taxonomy" id="1200993"/>
    <lineage>
        <taxon>Bacteria</taxon>
        <taxon>Pseudomonadati</taxon>
        <taxon>Pseudomonadota</taxon>
        <taxon>Betaproteobacteria</taxon>
        <taxon>Burkholderiales</taxon>
        <taxon>Burkholderiaceae</taxon>
        <taxon>Paraburkholderia</taxon>
    </lineage>
</organism>
<gene>
    <name evidence="1" type="ORF">LMG27177_02937</name>
</gene>
<accession>A0A6J5G0L0</accession>
<dbReference type="AlphaFoldDB" id="A0A6J5G0L0"/>
<dbReference type="EMBL" id="CADIKI010000007">
    <property type="protein sequence ID" value="CAB3790885.1"/>
    <property type="molecule type" value="Genomic_DNA"/>
</dbReference>
<evidence type="ECO:0000313" key="2">
    <source>
        <dbReference type="Proteomes" id="UP000494252"/>
    </source>
</evidence>
<reference evidence="1 2" key="1">
    <citation type="submission" date="2020-04" db="EMBL/GenBank/DDBJ databases">
        <authorList>
            <person name="De Canck E."/>
        </authorList>
    </citation>
    <scope>NUCLEOTIDE SEQUENCE [LARGE SCALE GENOMIC DNA]</scope>
    <source>
        <strain evidence="1 2">LMG 27177</strain>
    </source>
</reference>
<name>A0A6J5G0L0_9BURK</name>
<protein>
    <submittedName>
        <fullName evidence="1">Uncharacterized protein</fullName>
    </submittedName>
</protein>
<sequence>MAFLERVEHYVNKSPMWTPAEGALLVNGVMPPPKGCKEIPGDAAQLEDPVRPATQSQLLGARSLLDRYRRDVDNGAASQAERITSDEFLEWCKDGDFLATWTPKLAEFLRHLYLPGDAYNQYPQTVEDELAMWRMVMAAKEMQSALISHARAAGPSPVGVVPPSLQADVGSVTEAVSRASLRVETIGLKRREQQIRTILAGARELKFDPLKIPNRGKQELRVWCKQNRLDLFGNGDDPFDDAWKEARKRNLVSMANQALFAAGRR</sequence>
<evidence type="ECO:0000313" key="1">
    <source>
        <dbReference type="EMBL" id="CAB3790885.1"/>
    </source>
</evidence>